<evidence type="ECO:0000313" key="3">
    <source>
        <dbReference type="Proteomes" id="UP000663499"/>
    </source>
</evidence>
<dbReference type="RefSeq" id="WP_207300894.1">
    <property type="nucleotide sequence ID" value="NZ_CP071444.1"/>
</dbReference>
<gene>
    <name evidence="2" type="ORF">J0B03_05745</name>
</gene>
<protein>
    <recommendedName>
        <fullName evidence="4">rRNA biogenesis protein rrp5</fullName>
    </recommendedName>
</protein>
<dbReference type="AlphaFoldDB" id="A0A975AIX4"/>
<dbReference type="Proteomes" id="UP000663499">
    <property type="component" value="Chromosome"/>
</dbReference>
<keyword evidence="3" id="KW-1185">Reference proteome</keyword>
<dbReference type="KEGG" id="alka:J0B03_05745"/>
<evidence type="ECO:0000313" key="2">
    <source>
        <dbReference type="EMBL" id="QSX09563.1"/>
    </source>
</evidence>
<evidence type="ECO:0000256" key="1">
    <source>
        <dbReference type="SAM" id="MobiDB-lite"/>
    </source>
</evidence>
<proteinExistence type="predicted"/>
<feature type="region of interest" description="Disordered" evidence="1">
    <location>
        <begin position="24"/>
        <end position="49"/>
    </location>
</feature>
<reference evidence="2" key="1">
    <citation type="submission" date="2021-03" db="EMBL/GenBank/DDBJ databases">
        <title>Alkalibacter marinus sp. nov., isolated from tidal flat sediment.</title>
        <authorList>
            <person name="Namirimu T."/>
            <person name="Yang J.-A."/>
            <person name="Yang S.-H."/>
            <person name="Kim Y.-J."/>
            <person name="Kwon K.K."/>
        </authorList>
    </citation>
    <scope>NUCLEOTIDE SEQUENCE</scope>
    <source>
        <strain evidence="2">ES005</strain>
    </source>
</reference>
<feature type="compositionally biased region" description="Pro residues" evidence="1">
    <location>
        <begin position="34"/>
        <end position="44"/>
    </location>
</feature>
<accession>A0A975AIX4</accession>
<sequence>MNEVYLNIAEGHEKLAAGYRALAGKATDSESTVPEPPVPEPPVPEQHQPTLEEIRAAMADKSRDGHREAVKAIITKYGVNNLSALEPKHYAAALKEVEEIK</sequence>
<name>A0A975AIX4_9FIRM</name>
<evidence type="ECO:0008006" key="4">
    <source>
        <dbReference type="Google" id="ProtNLM"/>
    </source>
</evidence>
<dbReference type="EMBL" id="CP071444">
    <property type="protein sequence ID" value="QSX09563.1"/>
    <property type="molecule type" value="Genomic_DNA"/>
</dbReference>
<organism evidence="2 3">
    <name type="scientific">Alkalibacter rhizosphaerae</name>
    <dbReference type="NCBI Taxonomy" id="2815577"/>
    <lineage>
        <taxon>Bacteria</taxon>
        <taxon>Bacillati</taxon>
        <taxon>Bacillota</taxon>
        <taxon>Clostridia</taxon>
        <taxon>Eubacteriales</taxon>
        <taxon>Eubacteriaceae</taxon>
        <taxon>Alkalibacter</taxon>
    </lineage>
</organism>